<dbReference type="SMART" id="SM00248">
    <property type="entry name" value="ANK"/>
    <property type="match status" value="2"/>
</dbReference>
<keyword evidence="1" id="KW-0677">Repeat</keyword>
<protein>
    <submittedName>
        <fullName evidence="5">Uncharacterized protein</fullName>
    </submittedName>
</protein>
<dbReference type="OrthoDB" id="496981at2759"/>
<reference evidence="5" key="2">
    <citation type="submission" date="2017-10" db="EMBL/GenBank/DDBJ databases">
        <title>Ladona fulva Genome sequencing and assembly.</title>
        <authorList>
            <person name="Murali S."/>
            <person name="Richards S."/>
            <person name="Bandaranaike D."/>
            <person name="Bellair M."/>
            <person name="Blankenburg K."/>
            <person name="Chao H."/>
            <person name="Dinh H."/>
            <person name="Doddapaneni H."/>
            <person name="Dugan-Rocha S."/>
            <person name="Elkadiri S."/>
            <person name="Gnanaolivu R."/>
            <person name="Hernandez B."/>
            <person name="Skinner E."/>
            <person name="Javaid M."/>
            <person name="Lee S."/>
            <person name="Li M."/>
            <person name="Ming W."/>
            <person name="Munidasa M."/>
            <person name="Muniz J."/>
            <person name="Nguyen L."/>
            <person name="Hughes D."/>
            <person name="Osuji N."/>
            <person name="Pu L.-L."/>
            <person name="Puazo M."/>
            <person name="Qu C."/>
            <person name="Quiroz J."/>
            <person name="Raj R."/>
            <person name="Weissenberger G."/>
            <person name="Xin Y."/>
            <person name="Zou X."/>
            <person name="Han Y."/>
            <person name="Worley K."/>
            <person name="Muzny D."/>
            <person name="Gibbs R."/>
        </authorList>
    </citation>
    <scope>NUCLEOTIDE SEQUENCE</scope>
    <source>
        <strain evidence="5">Sampled in the wild</strain>
    </source>
</reference>
<feature type="region of interest" description="Disordered" evidence="4">
    <location>
        <begin position="1"/>
        <end position="39"/>
    </location>
</feature>
<organism evidence="5 6">
    <name type="scientific">Ladona fulva</name>
    <name type="common">Scarce chaser dragonfly</name>
    <name type="synonym">Libellula fulva</name>
    <dbReference type="NCBI Taxonomy" id="123851"/>
    <lineage>
        <taxon>Eukaryota</taxon>
        <taxon>Metazoa</taxon>
        <taxon>Ecdysozoa</taxon>
        <taxon>Arthropoda</taxon>
        <taxon>Hexapoda</taxon>
        <taxon>Insecta</taxon>
        <taxon>Pterygota</taxon>
        <taxon>Palaeoptera</taxon>
        <taxon>Odonata</taxon>
        <taxon>Epiprocta</taxon>
        <taxon>Anisoptera</taxon>
        <taxon>Libelluloidea</taxon>
        <taxon>Libellulidae</taxon>
        <taxon>Ladona</taxon>
    </lineage>
</organism>
<feature type="repeat" description="ANK" evidence="3">
    <location>
        <begin position="94"/>
        <end position="126"/>
    </location>
</feature>
<evidence type="ECO:0000256" key="2">
    <source>
        <dbReference type="ARBA" id="ARBA00023043"/>
    </source>
</evidence>
<evidence type="ECO:0000256" key="4">
    <source>
        <dbReference type="SAM" id="MobiDB-lite"/>
    </source>
</evidence>
<dbReference type="PROSITE" id="PS50297">
    <property type="entry name" value="ANK_REP_REGION"/>
    <property type="match status" value="2"/>
</dbReference>
<evidence type="ECO:0000313" key="5">
    <source>
        <dbReference type="EMBL" id="KAG8229222.1"/>
    </source>
</evidence>
<keyword evidence="6" id="KW-1185">Reference proteome</keyword>
<keyword evidence="2 3" id="KW-0040">ANK repeat</keyword>
<dbReference type="Proteomes" id="UP000792457">
    <property type="component" value="Unassembled WGS sequence"/>
</dbReference>
<sequence>MERIELSEKSQLLPTAQDQGSGVHKHSRRNPHAIGAPKSVVETKPMNAKGLPNIRKRSKFEGPFDLLLSLVKNDLKLLKVIPSDVIKKCRYGSERVTPLIIASFACSVELVEALLESGVDVNDCDAAGRVPLLLAAACGRNEIVSELLKKGANPNLHDSGRHRESSTIEDLGWYKKEDEYMKQYNLEVSYAVRLYN</sequence>
<dbReference type="Gene3D" id="1.25.40.20">
    <property type="entry name" value="Ankyrin repeat-containing domain"/>
    <property type="match status" value="1"/>
</dbReference>
<dbReference type="AlphaFoldDB" id="A0A8K0P160"/>
<dbReference type="Pfam" id="PF12796">
    <property type="entry name" value="Ank_2"/>
    <property type="match status" value="1"/>
</dbReference>
<proteinExistence type="predicted"/>
<evidence type="ECO:0000313" key="6">
    <source>
        <dbReference type="Proteomes" id="UP000792457"/>
    </source>
</evidence>
<gene>
    <name evidence="5" type="ORF">J437_LFUL008859</name>
</gene>
<dbReference type="InterPro" id="IPR036770">
    <property type="entry name" value="Ankyrin_rpt-contain_sf"/>
</dbReference>
<dbReference type="EMBL" id="KZ308417">
    <property type="protein sequence ID" value="KAG8229222.1"/>
    <property type="molecule type" value="Genomic_DNA"/>
</dbReference>
<name>A0A8K0P160_LADFU</name>
<accession>A0A8K0P160</accession>
<feature type="compositionally biased region" description="Polar residues" evidence="4">
    <location>
        <begin position="9"/>
        <end position="20"/>
    </location>
</feature>
<dbReference type="PROSITE" id="PS50088">
    <property type="entry name" value="ANK_REPEAT"/>
    <property type="match status" value="2"/>
</dbReference>
<comment type="caution">
    <text evidence="5">The sequence shown here is derived from an EMBL/GenBank/DDBJ whole genome shotgun (WGS) entry which is preliminary data.</text>
</comment>
<dbReference type="InterPro" id="IPR002110">
    <property type="entry name" value="Ankyrin_rpt"/>
</dbReference>
<evidence type="ECO:0000256" key="3">
    <source>
        <dbReference type="PROSITE-ProRule" id="PRU00023"/>
    </source>
</evidence>
<dbReference type="PANTHER" id="PTHR24173">
    <property type="entry name" value="ANKYRIN REPEAT CONTAINING"/>
    <property type="match status" value="1"/>
</dbReference>
<evidence type="ECO:0000256" key="1">
    <source>
        <dbReference type="ARBA" id="ARBA00022737"/>
    </source>
</evidence>
<reference evidence="5" key="1">
    <citation type="submission" date="2013-04" db="EMBL/GenBank/DDBJ databases">
        <authorList>
            <person name="Qu J."/>
            <person name="Murali S.C."/>
            <person name="Bandaranaike D."/>
            <person name="Bellair M."/>
            <person name="Blankenburg K."/>
            <person name="Chao H."/>
            <person name="Dinh H."/>
            <person name="Doddapaneni H."/>
            <person name="Downs B."/>
            <person name="Dugan-Rocha S."/>
            <person name="Elkadiri S."/>
            <person name="Gnanaolivu R.D."/>
            <person name="Hernandez B."/>
            <person name="Javaid M."/>
            <person name="Jayaseelan J.C."/>
            <person name="Lee S."/>
            <person name="Li M."/>
            <person name="Ming W."/>
            <person name="Munidasa M."/>
            <person name="Muniz J."/>
            <person name="Nguyen L."/>
            <person name="Ongeri F."/>
            <person name="Osuji N."/>
            <person name="Pu L.-L."/>
            <person name="Puazo M."/>
            <person name="Qu C."/>
            <person name="Quiroz J."/>
            <person name="Raj R."/>
            <person name="Weissenberger G."/>
            <person name="Xin Y."/>
            <person name="Zou X."/>
            <person name="Han Y."/>
            <person name="Richards S."/>
            <person name="Worley K."/>
            <person name="Muzny D."/>
            <person name="Gibbs R."/>
        </authorList>
    </citation>
    <scope>NUCLEOTIDE SEQUENCE</scope>
    <source>
        <strain evidence="5">Sampled in the wild</strain>
    </source>
</reference>
<dbReference type="SUPFAM" id="SSF48403">
    <property type="entry name" value="Ankyrin repeat"/>
    <property type="match status" value="1"/>
</dbReference>
<feature type="repeat" description="ANK" evidence="3">
    <location>
        <begin position="127"/>
        <end position="159"/>
    </location>
</feature>
<dbReference type="PANTHER" id="PTHR24173:SF74">
    <property type="entry name" value="ANKYRIN REPEAT DOMAIN-CONTAINING PROTEIN 16"/>
    <property type="match status" value="1"/>
</dbReference>